<dbReference type="EMBL" id="CP106753">
    <property type="protein sequence ID" value="UXY14059.1"/>
    <property type="molecule type" value="Genomic_DNA"/>
</dbReference>
<dbReference type="PANTHER" id="PTHR43597">
    <property type="entry name" value="SULFUR ACCEPTOR PROTEIN CSDE"/>
    <property type="match status" value="1"/>
</dbReference>
<reference evidence="3" key="1">
    <citation type="submission" date="2022-10" db="EMBL/GenBank/DDBJ databases">
        <title>Chitiniphilus purpureus sp. nov., a novel chitin-degrading bacterium isolated from crawfish pond sediment.</title>
        <authorList>
            <person name="Li K."/>
        </authorList>
    </citation>
    <scope>NUCLEOTIDE SEQUENCE</scope>
    <source>
        <strain evidence="3">CD1</strain>
    </source>
</reference>
<feature type="domain" description="Fe-S metabolism associated" evidence="2">
    <location>
        <begin position="12"/>
        <end position="129"/>
    </location>
</feature>
<name>A0ABY6DI82_9NEIS</name>
<protein>
    <submittedName>
        <fullName evidence="3">SufE family protein</fullName>
    </submittedName>
</protein>
<dbReference type="RefSeq" id="WP_263123358.1">
    <property type="nucleotide sequence ID" value="NZ_CP106753.1"/>
</dbReference>
<accession>A0ABY6DI82</accession>
<keyword evidence="4" id="KW-1185">Reference proteome</keyword>
<sequence length="135" mass="14855">MIPDRPTLSAALRTASSWEAKNRLLVQLAREAPSLPEALRDERHRVPGCESRVWLVADWQQDRLVLQLDSDSKVVKGLLVLLLAAYGGQTRDAVLALDFNAWLGELGLARFLTSSRANGIAAIVDTIRRLAGGQR</sequence>
<dbReference type="SUPFAM" id="SSF82649">
    <property type="entry name" value="SufE/NifU"/>
    <property type="match status" value="1"/>
</dbReference>
<dbReference type="PANTHER" id="PTHR43597:SF5">
    <property type="entry name" value="SUFE-LIKE PROTEIN 2, CHLOROPLASTIC"/>
    <property type="match status" value="1"/>
</dbReference>
<dbReference type="InterPro" id="IPR003808">
    <property type="entry name" value="Fe-S_metab-assoc_dom"/>
</dbReference>
<evidence type="ECO:0000313" key="3">
    <source>
        <dbReference type="EMBL" id="UXY14059.1"/>
    </source>
</evidence>
<dbReference type="Pfam" id="PF02657">
    <property type="entry name" value="SufE"/>
    <property type="match status" value="1"/>
</dbReference>
<proteinExistence type="inferred from homology"/>
<dbReference type="Gene3D" id="3.90.1010.10">
    <property type="match status" value="1"/>
</dbReference>
<comment type="similarity">
    <text evidence="1">Belongs to the SufE family.</text>
</comment>
<dbReference type="Proteomes" id="UP001061302">
    <property type="component" value="Chromosome"/>
</dbReference>
<gene>
    <name evidence="3" type="ORF">N8I74_12085</name>
</gene>
<evidence type="ECO:0000259" key="2">
    <source>
        <dbReference type="Pfam" id="PF02657"/>
    </source>
</evidence>
<organism evidence="3 4">
    <name type="scientific">Chitiniphilus purpureus</name>
    <dbReference type="NCBI Taxonomy" id="2981137"/>
    <lineage>
        <taxon>Bacteria</taxon>
        <taxon>Pseudomonadati</taxon>
        <taxon>Pseudomonadota</taxon>
        <taxon>Betaproteobacteria</taxon>
        <taxon>Neisseriales</taxon>
        <taxon>Chitinibacteraceae</taxon>
        <taxon>Chitiniphilus</taxon>
    </lineage>
</organism>
<evidence type="ECO:0000313" key="4">
    <source>
        <dbReference type="Proteomes" id="UP001061302"/>
    </source>
</evidence>
<evidence type="ECO:0000256" key="1">
    <source>
        <dbReference type="ARBA" id="ARBA00010282"/>
    </source>
</evidence>